<dbReference type="GO" id="GO:0140291">
    <property type="term" value="P:peptidyl-glutamate ADP-deribosylation"/>
    <property type="evidence" value="ECO:0007669"/>
    <property type="project" value="TreeGrafter"/>
</dbReference>
<keyword evidence="5" id="KW-0378">Hydrolase</keyword>
<keyword evidence="10" id="KW-1185">Reference proteome</keyword>
<protein>
    <recommendedName>
        <fullName evidence="4">ADP-ribose 1''-phosphate phosphatase</fullName>
        <ecNumber evidence="3">3.1.3.84</ecNumber>
    </recommendedName>
</protein>
<comment type="catalytic activity">
    <reaction evidence="6">
        <text>ADP-alpha-D-ribose 1''-phosphate + H2O = ADP-D-ribose + phosphate</text>
        <dbReference type="Rhea" id="RHEA:25029"/>
        <dbReference type="ChEBI" id="CHEBI:15377"/>
        <dbReference type="ChEBI" id="CHEBI:43474"/>
        <dbReference type="ChEBI" id="CHEBI:57967"/>
        <dbReference type="ChEBI" id="CHEBI:58753"/>
        <dbReference type="EC" id="3.1.3.84"/>
    </reaction>
</comment>
<dbReference type="InterPro" id="IPR043472">
    <property type="entry name" value="Macro_dom-like"/>
</dbReference>
<evidence type="ECO:0000256" key="4">
    <source>
        <dbReference type="ARBA" id="ARBA00019744"/>
    </source>
</evidence>
<dbReference type="CDD" id="cd02901">
    <property type="entry name" value="Macro_Poa1p-like"/>
    <property type="match status" value="1"/>
</dbReference>
<dbReference type="Pfam" id="PF01661">
    <property type="entry name" value="Macro"/>
    <property type="match status" value="1"/>
</dbReference>
<dbReference type="PANTHER" id="PTHR12521:SF0">
    <property type="entry name" value="ADP-RIBOSE GLYCOHYDROLASE OARD1"/>
    <property type="match status" value="1"/>
</dbReference>
<dbReference type="Gene3D" id="3.40.220.10">
    <property type="entry name" value="Leucine Aminopeptidase, subunit E, domain 1"/>
    <property type="match status" value="1"/>
</dbReference>
<evidence type="ECO:0000256" key="2">
    <source>
        <dbReference type="ARBA" id="ARBA00006575"/>
    </source>
</evidence>
<dbReference type="EMBL" id="JAVFHQ010000025">
    <property type="protein sequence ID" value="KAK4544418.1"/>
    <property type="molecule type" value="Genomic_DNA"/>
</dbReference>
<organism evidence="9 10">
    <name type="scientific">Oleoguttula mirabilis</name>
    <dbReference type="NCBI Taxonomy" id="1507867"/>
    <lineage>
        <taxon>Eukaryota</taxon>
        <taxon>Fungi</taxon>
        <taxon>Dikarya</taxon>
        <taxon>Ascomycota</taxon>
        <taxon>Pezizomycotina</taxon>
        <taxon>Dothideomycetes</taxon>
        <taxon>Dothideomycetidae</taxon>
        <taxon>Mycosphaerellales</taxon>
        <taxon>Teratosphaeriaceae</taxon>
        <taxon>Oleoguttula</taxon>
    </lineage>
</organism>
<feature type="compositionally biased region" description="Polar residues" evidence="7">
    <location>
        <begin position="79"/>
        <end position="88"/>
    </location>
</feature>
<dbReference type="Proteomes" id="UP001324427">
    <property type="component" value="Unassembled WGS sequence"/>
</dbReference>
<accession>A0AAV9JHH0</accession>
<dbReference type="GO" id="GO:0004721">
    <property type="term" value="F:phosphoprotein phosphatase activity"/>
    <property type="evidence" value="ECO:0007669"/>
    <property type="project" value="UniProtKB-KW"/>
</dbReference>
<feature type="compositionally biased region" description="Polar residues" evidence="7">
    <location>
        <begin position="48"/>
        <end position="57"/>
    </location>
</feature>
<dbReference type="SUPFAM" id="SSF52949">
    <property type="entry name" value="Macro domain-like"/>
    <property type="match status" value="1"/>
</dbReference>
<dbReference type="InterPro" id="IPR002589">
    <property type="entry name" value="Macro_dom"/>
</dbReference>
<evidence type="ECO:0000259" key="8">
    <source>
        <dbReference type="Pfam" id="PF01661"/>
    </source>
</evidence>
<proteinExistence type="inferred from homology"/>
<comment type="similarity">
    <text evidence="2">Belongs to the POA1 family.</text>
</comment>
<dbReference type="InterPro" id="IPR050892">
    <property type="entry name" value="ADP-ribose_metab_enzymes"/>
</dbReference>
<dbReference type="EC" id="3.1.3.84" evidence="3"/>
<name>A0AAV9JHH0_9PEZI</name>
<feature type="region of interest" description="Disordered" evidence="7">
    <location>
        <begin position="1"/>
        <end position="88"/>
    </location>
</feature>
<evidence type="ECO:0000256" key="6">
    <source>
        <dbReference type="ARBA" id="ARBA00034427"/>
    </source>
</evidence>
<gene>
    <name evidence="9" type="ORF">LTR36_004309</name>
</gene>
<sequence length="271" mass="29247">MDPPPRPSALRHTTLRLGAGGIKANTAAKRKSPSDPSPDDRRKRMRSITASNKSSAPQHCPNRRIKGDTPIPDCEQALSPASTDNSSTTATLQIEEAIGDIFAAPPNTLLIHACNCEGSWGAGIAQAFRDHYPAAYDTYAAHCDEHAADELFGRALLIPPSKADDGASEHFVGCLFTSRSMGRKKDSPSRILGATGPAMEDLLELVRECNGRSRAESDGEGEGRKVGEVRMCQINSRLFNVPWKKTKAVLEGIEVGDEDDDVKVVKVVSRE</sequence>
<evidence type="ECO:0000313" key="10">
    <source>
        <dbReference type="Proteomes" id="UP001324427"/>
    </source>
</evidence>
<evidence type="ECO:0000256" key="3">
    <source>
        <dbReference type="ARBA" id="ARBA00012983"/>
    </source>
</evidence>
<evidence type="ECO:0000256" key="7">
    <source>
        <dbReference type="SAM" id="MobiDB-lite"/>
    </source>
</evidence>
<comment type="caution">
    <text evidence="9">The sequence shown here is derived from an EMBL/GenBank/DDBJ whole genome shotgun (WGS) entry which is preliminary data.</text>
</comment>
<keyword evidence="5" id="KW-0904">Protein phosphatase</keyword>
<comment type="function">
    <text evidence="1">Highly specific phosphatase involved in the metabolism of ADP-ribose 1''-phosphate (Appr1p) which is produced as a consequence of tRNA splicing.</text>
</comment>
<dbReference type="PANTHER" id="PTHR12521">
    <property type="entry name" value="PROTEIN C6ORF130"/>
    <property type="match status" value="1"/>
</dbReference>
<evidence type="ECO:0000256" key="1">
    <source>
        <dbReference type="ARBA" id="ARBA00002432"/>
    </source>
</evidence>
<dbReference type="AlphaFoldDB" id="A0AAV9JHH0"/>
<evidence type="ECO:0000256" key="5">
    <source>
        <dbReference type="ARBA" id="ARBA00022912"/>
    </source>
</evidence>
<feature type="domain" description="Macro" evidence="8">
    <location>
        <begin position="111"/>
        <end position="248"/>
    </location>
</feature>
<evidence type="ECO:0000313" key="9">
    <source>
        <dbReference type="EMBL" id="KAK4544418.1"/>
    </source>
</evidence>
<reference evidence="9 10" key="1">
    <citation type="submission" date="2021-11" db="EMBL/GenBank/DDBJ databases">
        <title>Black yeast isolated from Biological Soil Crust.</title>
        <authorList>
            <person name="Kurbessoian T."/>
        </authorList>
    </citation>
    <scope>NUCLEOTIDE SEQUENCE [LARGE SCALE GENOMIC DNA]</scope>
    <source>
        <strain evidence="9 10">CCFEE 5522</strain>
    </source>
</reference>